<dbReference type="InterPro" id="IPR052721">
    <property type="entry name" value="ET_Amicyanin"/>
</dbReference>
<dbReference type="GO" id="GO:0005507">
    <property type="term" value="F:copper ion binding"/>
    <property type="evidence" value="ECO:0007669"/>
    <property type="project" value="InterPro"/>
</dbReference>
<feature type="region of interest" description="Disordered" evidence="3">
    <location>
        <begin position="210"/>
        <end position="235"/>
    </location>
</feature>
<dbReference type="PANTHER" id="PTHR36507:SF1">
    <property type="entry name" value="BLL1555 PROTEIN"/>
    <property type="match status" value="1"/>
</dbReference>
<gene>
    <name evidence="6" type="ordered locus">MYSTI_06838</name>
</gene>
<dbReference type="RefSeq" id="WP_015352365.1">
    <property type="nucleotide sequence ID" value="NC_020126.1"/>
</dbReference>
<evidence type="ECO:0000259" key="5">
    <source>
        <dbReference type="Pfam" id="PF00127"/>
    </source>
</evidence>
<evidence type="ECO:0000313" key="7">
    <source>
        <dbReference type="Proteomes" id="UP000011131"/>
    </source>
</evidence>
<evidence type="ECO:0000313" key="6">
    <source>
        <dbReference type="EMBL" id="AGC48111.1"/>
    </source>
</evidence>
<evidence type="ECO:0000256" key="1">
    <source>
        <dbReference type="ARBA" id="ARBA00022723"/>
    </source>
</evidence>
<dbReference type="InterPro" id="IPR008972">
    <property type="entry name" value="Cupredoxin"/>
</dbReference>
<feature type="domain" description="Blue (type 1) copper" evidence="5">
    <location>
        <begin position="75"/>
        <end position="147"/>
    </location>
</feature>
<evidence type="ECO:0000256" key="4">
    <source>
        <dbReference type="SAM" id="SignalP"/>
    </source>
</evidence>
<dbReference type="eggNOG" id="COG3794">
    <property type="taxonomic scope" value="Bacteria"/>
</dbReference>
<dbReference type="HOGENOM" id="CLU_084768_0_0_7"/>
<dbReference type="STRING" id="1278073.MYSTI_06838"/>
<dbReference type="SUPFAM" id="SSF49503">
    <property type="entry name" value="Cupredoxins"/>
    <property type="match status" value="1"/>
</dbReference>
<keyword evidence="2" id="KW-0186">Copper</keyword>
<dbReference type="OrthoDB" id="9772097at2"/>
<keyword evidence="7" id="KW-1185">Reference proteome</keyword>
<dbReference type="Pfam" id="PF00127">
    <property type="entry name" value="Copper-bind"/>
    <property type="match status" value="1"/>
</dbReference>
<keyword evidence="1" id="KW-0479">Metal-binding</keyword>
<keyword evidence="4" id="KW-0732">Signal</keyword>
<evidence type="ECO:0000256" key="2">
    <source>
        <dbReference type="ARBA" id="ARBA00023008"/>
    </source>
</evidence>
<sequence>MGSRPLTLLLLAGLLSAPLARAETGVVQGEVRVFVQKPDGSTQPKEDRSGVVVYVTGYTEEPPAEVARMNQRNKTFFPAVLPIVVGQKVEFSNRDVVLHNVFSRSVARRFDAGKSRPGESYFETFTKTGIVDVYCDIHEQMVATVVVVPNRAFAVTDKDGRFELRGVKPGRHPLFAVHRRDAKSDIARAEVVVAAGGTTSATLELTETHADAPHLDKRGRKYLPRADGYSDKAGP</sequence>
<feature type="chain" id="PRO_5003983832" description="Blue (type 1) copper domain-containing protein" evidence="4">
    <location>
        <begin position="23"/>
        <end position="235"/>
    </location>
</feature>
<name>L7UGL5_MYXSD</name>
<protein>
    <recommendedName>
        <fullName evidence="5">Blue (type 1) copper domain-containing protein</fullName>
    </recommendedName>
</protein>
<dbReference type="GO" id="GO:0009055">
    <property type="term" value="F:electron transfer activity"/>
    <property type="evidence" value="ECO:0007669"/>
    <property type="project" value="InterPro"/>
</dbReference>
<dbReference type="KEGG" id="msd:MYSTI_06838"/>
<proteinExistence type="predicted"/>
<dbReference type="Gene3D" id="2.60.40.420">
    <property type="entry name" value="Cupredoxins - blue copper proteins"/>
    <property type="match status" value="1"/>
</dbReference>
<dbReference type="PATRIC" id="fig|1278073.3.peg.6943"/>
<accession>L7UGL5</accession>
<dbReference type="EMBL" id="CP004025">
    <property type="protein sequence ID" value="AGC48111.1"/>
    <property type="molecule type" value="Genomic_DNA"/>
</dbReference>
<organism evidence="6 7">
    <name type="scientific">Myxococcus stipitatus (strain DSM 14675 / JCM 12634 / Mx s8)</name>
    <dbReference type="NCBI Taxonomy" id="1278073"/>
    <lineage>
        <taxon>Bacteria</taxon>
        <taxon>Pseudomonadati</taxon>
        <taxon>Myxococcota</taxon>
        <taxon>Myxococcia</taxon>
        <taxon>Myxococcales</taxon>
        <taxon>Cystobacterineae</taxon>
        <taxon>Myxococcaceae</taxon>
        <taxon>Myxococcus</taxon>
    </lineage>
</organism>
<dbReference type="InterPro" id="IPR000923">
    <property type="entry name" value="BlueCu_1"/>
</dbReference>
<feature type="signal peptide" evidence="4">
    <location>
        <begin position="1"/>
        <end position="22"/>
    </location>
</feature>
<dbReference type="AlphaFoldDB" id="L7UGL5"/>
<dbReference type="PANTHER" id="PTHR36507">
    <property type="entry name" value="BLL1555 PROTEIN"/>
    <property type="match status" value="1"/>
</dbReference>
<evidence type="ECO:0000256" key="3">
    <source>
        <dbReference type="SAM" id="MobiDB-lite"/>
    </source>
</evidence>
<dbReference type="Proteomes" id="UP000011131">
    <property type="component" value="Chromosome"/>
</dbReference>
<reference evidence="6 7" key="1">
    <citation type="journal article" date="2013" name="Genome Announc.">
        <title>Complete genome sequence of Myxococcus stipitatus strain DSM 14675, a fruiting myxobacterium.</title>
        <authorList>
            <person name="Huntley S."/>
            <person name="Kneip S."/>
            <person name="Treuner-Lange A."/>
            <person name="Sogaard-Andersen L."/>
        </authorList>
    </citation>
    <scope>NUCLEOTIDE SEQUENCE [LARGE SCALE GENOMIC DNA]</scope>
    <source>
        <strain evidence="7">DSM 14675 / JCM 12634 / Mx s8</strain>
    </source>
</reference>